<evidence type="ECO:0000256" key="3">
    <source>
        <dbReference type="ARBA" id="ARBA00022729"/>
    </source>
</evidence>
<evidence type="ECO:0000256" key="2">
    <source>
        <dbReference type="ARBA" id="ARBA00010742"/>
    </source>
</evidence>
<gene>
    <name evidence="6" type="ORF">NRP21_06100</name>
</gene>
<dbReference type="PANTHER" id="PTHR30024">
    <property type="entry name" value="ALIPHATIC SULFONATES-BINDING PROTEIN-RELATED"/>
    <property type="match status" value="1"/>
</dbReference>
<comment type="caution">
    <text evidence="6">The sequence shown here is derived from an EMBL/GenBank/DDBJ whole genome shotgun (WGS) entry which is preliminary data.</text>
</comment>
<dbReference type="InterPro" id="IPR006311">
    <property type="entry name" value="TAT_signal"/>
</dbReference>
<evidence type="ECO:0000313" key="7">
    <source>
        <dbReference type="Proteomes" id="UP001524642"/>
    </source>
</evidence>
<comment type="subcellular location">
    <subcellularLocation>
        <location evidence="1">Periplasm</location>
    </subcellularLocation>
</comment>
<keyword evidence="3 4" id="KW-0732">Signal</keyword>
<evidence type="ECO:0000256" key="4">
    <source>
        <dbReference type="SAM" id="SignalP"/>
    </source>
</evidence>
<organism evidence="6 7">
    <name type="scientific">Roseomonas populi</name>
    <dbReference type="NCBI Taxonomy" id="3121582"/>
    <lineage>
        <taxon>Bacteria</taxon>
        <taxon>Pseudomonadati</taxon>
        <taxon>Pseudomonadota</taxon>
        <taxon>Alphaproteobacteria</taxon>
        <taxon>Acetobacterales</taxon>
        <taxon>Roseomonadaceae</taxon>
        <taxon>Roseomonas</taxon>
    </lineage>
</organism>
<feature type="signal peptide" evidence="4">
    <location>
        <begin position="1"/>
        <end position="25"/>
    </location>
</feature>
<sequence>MTSRRRIIGGTVAAAALLPFWPARAQGAPLSVIAFQGASNWPMWVGLERGHFRDEGLNVTLAITPNSVELARGLYDGRHQIALTAVDNVVAYAEGQGEAQLPGPSDFFAFMGIDDGVLTLMAEPGINSVADLRGRGPFAVDALTTGYAFALREMLRRAGVPDEEAPFQRVGGHALRLAALRERRTRATLLTTPLDLIAAADGFRPLARAAESLGAYAGVTGNARRAWAVENRDTLVRFIRAWRRSVDWIVAPENRAQAVALFRERLGGNLDPAIAEGSTAVLLDPRRGIRRDLSIDPAGFETVLRLRSEQAEPRRALRDPSRYIDLSYLEAAGRG</sequence>
<name>A0ABT1X0I1_9PROT</name>
<proteinExistence type="inferred from homology"/>
<feature type="chain" id="PRO_5047332746" evidence="4">
    <location>
        <begin position="26"/>
        <end position="335"/>
    </location>
</feature>
<dbReference type="Proteomes" id="UP001524642">
    <property type="component" value="Unassembled WGS sequence"/>
</dbReference>
<dbReference type="Pfam" id="PF09084">
    <property type="entry name" value="NMT1"/>
    <property type="match status" value="1"/>
</dbReference>
<dbReference type="SUPFAM" id="SSF53850">
    <property type="entry name" value="Periplasmic binding protein-like II"/>
    <property type="match status" value="1"/>
</dbReference>
<reference evidence="6 7" key="1">
    <citation type="submission" date="2022-06" db="EMBL/GenBank/DDBJ databases">
        <title>Roseomonas CN29.</title>
        <authorList>
            <person name="Cheng Y."/>
            <person name="He X."/>
        </authorList>
    </citation>
    <scope>NUCLEOTIDE SEQUENCE [LARGE SCALE GENOMIC DNA]</scope>
    <source>
        <strain evidence="6 7">CN29</strain>
    </source>
</reference>
<evidence type="ECO:0000259" key="5">
    <source>
        <dbReference type="Pfam" id="PF09084"/>
    </source>
</evidence>
<keyword evidence="7" id="KW-1185">Reference proteome</keyword>
<dbReference type="RefSeq" id="WP_257715284.1">
    <property type="nucleotide sequence ID" value="NZ_JANJOU010000003.1"/>
</dbReference>
<dbReference type="Gene3D" id="3.40.190.10">
    <property type="entry name" value="Periplasmic binding protein-like II"/>
    <property type="match status" value="2"/>
</dbReference>
<evidence type="ECO:0000256" key="1">
    <source>
        <dbReference type="ARBA" id="ARBA00004418"/>
    </source>
</evidence>
<accession>A0ABT1X0I1</accession>
<protein>
    <submittedName>
        <fullName evidence="6">ABC transporter substrate-binding protein</fullName>
    </submittedName>
</protein>
<evidence type="ECO:0000313" key="6">
    <source>
        <dbReference type="EMBL" id="MCR0981615.1"/>
    </source>
</evidence>
<comment type="similarity">
    <text evidence="2">Belongs to the bacterial solute-binding protein SsuA/TauA family.</text>
</comment>
<dbReference type="EMBL" id="JANJOU010000003">
    <property type="protein sequence ID" value="MCR0981615.1"/>
    <property type="molecule type" value="Genomic_DNA"/>
</dbReference>
<dbReference type="PROSITE" id="PS51318">
    <property type="entry name" value="TAT"/>
    <property type="match status" value="1"/>
</dbReference>
<feature type="domain" description="SsuA/THI5-like" evidence="5">
    <location>
        <begin position="42"/>
        <end position="251"/>
    </location>
</feature>
<dbReference type="InterPro" id="IPR015168">
    <property type="entry name" value="SsuA/THI5"/>
</dbReference>
<dbReference type="PANTHER" id="PTHR30024:SF47">
    <property type="entry name" value="TAURINE-BINDING PERIPLASMIC PROTEIN"/>
    <property type="match status" value="1"/>
</dbReference>